<reference evidence="5" key="1">
    <citation type="submission" date="2025-08" db="UniProtKB">
        <authorList>
            <consortium name="RefSeq"/>
        </authorList>
    </citation>
    <scope>IDENTIFICATION</scope>
    <source>
        <tissue evidence="5">Whole Larva</tissue>
    </source>
</reference>
<dbReference type="Proteomes" id="UP000695000">
    <property type="component" value="Unplaced"/>
</dbReference>
<gene>
    <name evidence="5" type="primary">LOC108561775</name>
</gene>
<evidence type="ECO:0000313" key="4">
    <source>
        <dbReference type="Proteomes" id="UP000695000"/>
    </source>
</evidence>
<dbReference type="PROSITE" id="PS51969">
    <property type="entry name" value="CBM39"/>
    <property type="match status" value="1"/>
</dbReference>
<organism evidence="4 5">
    <name type="scientific">Nicrophorus vespilloides</name>
    <name type="common">Boreal carrion beetle</name>
    <dbReference type="NCBI Taxonomy" id="110193"/>
    <lineage>
        <taxon>Eukaryota</taxon>
        <taxon>Metazoa</taxon>
        <taxon>Ecdysozoa</taxon>
        <taxon>Arthropoda</taxon>
        <taxon>Hexapoda</taxon>
        <taxon>Insecta</taxon>
        <taxon>Pterygota</taxon>
        <taxon>Neoptera</taxon>
        <taxon>Endopterygota</taxon>
        <taxon>Coleoptera</taxon>
        <taxon>Polyphaga</taxon>
        <taxon>Staphyliniformia</taxon>
        <taxon>Silphidae</taxon>
        <taxon>Nicrophorinae</taxon>
        <taxon>Nicrophorus</taxon>
    </lineage>
</organism>
<name>A0ABM1ML74_NICVS</name>
<evidence type="ECO:0000313" key="5">
    <source>
        <dbReference type="RefSeq" id="XP_017775324.1"/>
    </source>
</evidence>
<feature type="region of interest" description="Disordered" evidence="1">
    <location>
        <begin position="132"/>
        <end position="225"/>
    </location>
</feature>
<feature type="compositionally biased region" description="Basic residues" evidence="1">
    <location>
        <begin position="147"/>
        <end position="170"/>
    </location>
</feature>
<dbReference type="Gene3D" id="2.60.40.2140">
    <property type="entry name" value="Beta-1,3-glucan-recognition protein, N-terminal domain"/>
    <property type="match status" value="1"/>
</dbReference>
<dbReference type="Pfam" id="PF15886">
    <property type="entry name" value="CBM39"/>
    <property type="match status" value="1"/>
</dbReference>
<proteinExistence type="predicted"/>
<sequence>MFLGILLAGLLAISCAAEYSVPEPKFHLLKPRGFRVSIPDEAGIKLFAFHGNLNKELEQMGNGQFSQDITTKRNGKWIYENKKMKLRNGDAIYYWIFVIKNGEGFTYENGTHICKTIFDTGKGSGSLKKMHAHYHHKEKRSPSWQRFNHHGRFPHRFHNNGHHNHQRYHHNHDNEDCSNSEDSDYSDYDNSPENDQTTARVPTTNQRIIKPSSTTTTTTTPIPTTTQMATTKSTTQIPTTPVTTTTTTSFPRIDIRFGEK</sequence>
<feature type="compositionally biased region" description="Low complexity" evidence="1">
    <location>
        <begin position="214"/>
        <end position="225"/>
    </location>
</feature>
<feature type="compositionally biased region" description="Acidic residues" evidence="1">
    <location>
        <begin position="176"/>
        <end position="192"/>
    </location>
</feature>
<dbReference type="InterPro" id="IPR031756">
    <property type="entry name" value="BGBP_N"/>
</dbReference>
<dbReference type="RefSeq" id="XP_017775324.1">
    <property type="nucleotide sequence ID" value="XM_017919835.1"/>
</dbReference>
<feature type="domain" description="CBM39" evidence="3">
    <location>
        <begin position="19"/>
        <end position="119"/>
    </location>
</feature>
<keyword evidence="4" id="KW-1185">Reference proteome</keyword>
<dbReference type="GeneID" id="108561775"/>
<protein>
    <submittedName>
        <fullName evidence="5">Uncharacterized protein LOC108561775 isoform X2</fullName>
    </submittedName>
</protein>
<feature type="signal peptide" evidence="2">
    <location>
        <begin position="1"/>
        <end position="17"/>
    </location>
</feature>
<evidence type="ECO:0000259" key="3">
    <source>
        <dbReference type="PROSITE" id="PS51969"/>
    </source>
</evidence>
<accession>A0ABM1ML74</accession>
<evidence type="ECO:0000256" key="1">
    <source>
        <dbReference type="SAM" id="MobiDB-lite"/>
    </source>
</evidence>
<keyword evidence="2" id="KW-0732">Signal</keyword>
<feature type="compositionally biased region" description="Polar residues" evidence="1">
    <location>
        <begin position="196"/>
        <end position="213"/>
    </location>
</feature>
<evidence type="ECO:0000256" key="2">
    <source>
        <dbReference type="SAM" id="SignalP"/>
    </source>
</evidence>
<feature type="chain" id="PRO_5045786248" evidence="2">
    <location>
        <begin position="18"/>
        <end position="260"/>
    </location>
</feature>
<dbReference type="InterPro" id="IPR043030">
    <property type="entry name" value="BGBP_N_sf"/>
</dbReference>